<evidence type="ECO:0000313" key="1">
    <source>
        <dbReference type="EMBL" id="CAA9369280.1"/>
    </source>
</evidence>
<gene>
    <name evidence="1" type="ORF">AVDCRST_MAG94-4010</name>
</gene>
<protein>
    <submittedName>
        <fullName evidence="1">Uncharacterized protein</fullName>
    </submittedName>
</protein>
<sequence>MHAVVGAGLADDLLGFTEILTKPVPTAICHNSHLIWCEEVNWFGDKSPLPLVNKFHS</sequence>
<organism evidence="1">
    <name type="scientific">uncultured Leptolyngbya sp</name>
    <dbReference type="NCBI Taxonomy" id="332963"/>
    <lineage>
        <taxon>Bacteria</taxon>
        <taxon>Bacillati</taxon>
        <taxon>Cyanobacteriota</taxon>
        <taxon>Cyanophyceae</taxon>
        <taxon>Leptolyngbyales</taxon>
        <taxon>Leptolyngbyaceae</taxon>
        <taxon>Leptolyngbya group</taxon>
        <taxon>Leptolyngbya</taxon>
        <taxon>environmental samples</taxon>
    </lineage>
</organism>
<accession>A0A6J4MXR1</accession>
<feature type="non-terminal residue" evidence="1">
    <location>
        <position position="57"/>
    </location>
</feature>
<name>A0A6J4MXR1_9CYAN</name>
<dbReference type="EMBL" id="CADCTY010001395">
    <property type="protein sequence ID" value="CAA9369280.1"/>
    <property type="molecule type" value="Genomic_DNA"/>
</dbReference>
<dbReference type="AlphaFoldDB" id="A0A6J4MXR1"/>
<proteinExistence type="predicted"/>
<reference evidence="1" key="1">
    <citation type="submission" date="2020-02" db="EMBL/GenBank/DDBJ databases">
        <authorList>
            <person name="Meier V. D."/>
        </authorList>
    </citation>
    <scope>NUCLEOTIDE SEQUENCE</scope>
    <source>
        <strain evidence="1">AVDCRST_MAG94</strain>
    </source>
</reference>